<keyword evidence="2 4" id="KW-0560">Oxidoreductase</keyword>
<evidence type="ECO:0000256" key="2">
    <source>
        <dbReference type="ARBA" id="ARBA00023002"/>
    </source>
</evidence>
<dbReference type="PANTHER" id="PTHR42897">
    <property type="entry name" value="PYRUVATE SYNTHASE SUBUNIT PORB"/>
    <property type="match status" value="1"/>
</dbReference>
<evidence type="ECO:0000256" key="1">
    <source>
        <dbReference type="ARBA" id="ARBA00011595"/>
    </source>
</evidence>
<dbReference type="Proteomes" id="UP000002315">
    <property type="component" value="Chromosome"/>
</dbReference>
<dbReference type="SUPFAM" id="SSF52518">
    <property type="entry name" value="Thiamin diphosphate-binding fold (THDP-binding)"/>
    <property type="match status" value="1"/>
</dbReference>
<evidence type="ECO:0000259" key="3">
    <source>
        <dbReference type="Pfam" id="PF02775"/>
    </source>
</evidence>
<evidence type="ECO:0000313" key="5">
    <source>
        <dbReference type="Proteomes" id="UP000002315"/>
    </source>
</evidence>
<dbReference type="HOGENOM" id="CLU_058423_0_0_2"/>
<dbReference type="KEGG" id="mfv:Mfer_0263"/>
<dbReference type="Gene3D" id="3.40.50.970">
    <property type="match status" value="2"/>
</dbReference>
<gene>
    <name evidence="4" type="ordered locus">Mfer_0263</name>
</gene>
<organism evidence="4 5">
    <name type="scientific">Methanothermus fervidus (strain ATCC 43054 / DSM 2088 / JCM 10308 / V24 S)</name>
    <dbReference type="NCBI Taxonomy" id="523846"/>
    <lineage>
        <taxon>Archaea</taxon>
        <taxon>Methanobacteriati</taxon>
        <taxon>Methanobacteriota</taxon>
        <taxon>Methanomada group</taxon>
        <taxon>Methanobacteria</taxon>
        <taxon>Methanobacteriales</taxon>
        <taxon>Methanothermaceae</taxon>
        <taxon>Methanothermus</taxon>
    </lineage>
</organism>
<dbReference type="EMBL" id="CP002278">
    <property type="protein sequence ID" value="ADP77066.1"/>
    <property type="molecule type" value="Genomic_DNA"/>
</dbReference>
<dbReference type="Pfam" id="PF02775">
    <property type="entry name" value="TPP_enzyme_C"/>
    <property type="match status" value="1"/>
</dbReference>
<proteinExistence type="predicted"/>
<keyword evidence="4" id="KW-0670">Pyruvate</keyword>
<dbReference type="NCBIfam" id="NF008818">
    <property type="entry name" value="PRK11864.1"/>
    <property type="match status" value="1"/>
</dbReference>
<protein>
    <submittedName>
        <fullName evidence="4">Pyruvate ferredoxin oxidoreductase, beta subunit</fullName>
        <ecNumber evidence="4">1.2.7.1</ecNumber>
    </submittedName>
</protein>
<dbReference type="CDD" id="cd03376">
    <property type="entry name" value="TPP_PFOR_porB_like"/>
    <property type="match status" value="1"/>
</dbReference>
<sequence>MNEKELLAPGHRGCAGCGAAIGVKLALRVLGKNTIAVTPTGCLEVMTSPYPETAWRIPWIHVAFENAAAVAAGVESALKAKGKDDINVVVFAGDGGTVDIGMQALSGAMERGHNIIYVCYDNEAYMNTGIQRSGATPFGASTTTTPPGKKSFGENKQKKNMALIMAAHEIPYVATASISYPEDYMRKVKKAMEIDRPSYIHLHQPCTTGWRFPPSKTIEVGRLAVESGAWLLYEIENGEFRITYRPVERRPVKEYLKMQGRFKHLTDEEIQKIQDYIDEVCSKLRI</sequence>
<keyword evidence="5" id="KW-1185">Reference proteome</keyword>
<dbReference type="STRING" id="523846.Mfer_0263"/>
<comment type="subunit">
    <text evidence="1">Heterotetramer of one alpha, one beta, one delta and one gamma chain.</text>
</comment>
<dbReference type="OrthoDB" id="296931at2157"/>
<dbReference type="EC" id="1.2.7.1" evidence="4"/>
<feature type="domain" description="Thiamine pyrophosphate enzyme TPP-binding" evidence="3">
    <location>
        <begin position="40"/>
        <end position="201"/>
    </location>
</feature>
<dbReference type="GO" id="GO:0030976">
    <property type="term" value="F:thiamine pyrophosphate binding"/>
    <property type="evidence" value="ECO:0007669"/>
    <property type="project" value="InterPro"/>
</dbReference>
<dbReference type="GO" id="GO:0019164">
    <property type="term" value="F:pyruvate synthase activity"/>
    <property type="evidence" value="ECO:0007669"/>
    <property type="project" value="UniProtKB-EC"/>
</dbReference>
<evidence type="ECO:0000313" key="4">
    <source>
        <dbReference type="EMBL" id="ADP77066.1"/>
    </source>
</evidence>
<dbReference type="AlphaFoldDB" id="E3GXN4"/>
<dbReference type="InterPro" id="IPR051479">
    <property type="entry name" value="PorB-like"/>
</dbReference>
<dbReference type="PANTHER" id="PTHR42897:SF2">
    <property type="entry name" value="PYRUVATE SYNTHASE SUBUNIT PORB"/>
    <property type="match status" value="1"/>
</dbReference>
<dbReference type="InterPro" id="IPR029061">
    <property type="entry name" value="THDP-binding"/>
</dbReference>
<dbReference type="InterPro" id="IPR011766">
    <property type="entry name" value="TPP_enzyme_TPP-bd"/>
</dbReference>
<accession>E3GXN4</accession>
<dbReference type="NCBIfam" id="NF008819">
    <property type="entry name" value="PRK11865.1"/>
    <property type="match status" value="1"/>
</dbReference>
<name>E3GXN4_METFV</name>
<reference evidence="4 5" key="1">
    <citation type="journal article" date="2010" name="Stand. Genomic Sci.">
        <title>Complete genome sequence of Methanothermus fervidus type strain (V24S).</title>
        <authorList>
            <person name="Anderson I."/>
            <person name="Djao O.D."/>
            <person name="Misra M."/>
            <person name="Chertkov O."/>
            <person name="Nolan M."/>
            <person name="Lucas S."/>
            <person name="Lapidus A."/>
            <person name="Del Rio T.G."/>
            <person name="Tice H."/>
            <person name="Cheng J.F."/>
            <person name="Tapia R."/>
            <person name="Han C."/>
            <person name="Goodwin L."/>
            <person name="Pitluck S."/>
            <person name="Liolios K."/>
            <person name="Ivanova N."/>
            <person name="Mavromatis K."/>
            <person name="Mikhailova N."/>
            <person name="Pati A."/>
            <person name="Brambilla E."/>
            <person name="Chen A."/>
            <person name="Palaniappan K."/>
            <person name="Land M."/>
            <person name="Hauser L."/>
            <person name="Chang Y.J."/>
            <person name="Jeffries C.D."/>
            <person name="Sikorski J."/>
            <person name="Spring S."/>
            <person name="Rohde M."/>
            <person name="Eichinger K."/>
            <person name="Huber H."/>
            <person name="Wirth R."/>
            <person name="Goker M."/>
            <person name="Detter J.C."/>
            <person name="Woyke T."/>
            <person name="Bristow J."/>
            <person name="Eisen J.A."/>
            <person name="Markowitz V."/>
            <person name="Hugenholtz P."/>
            <person name="Klenk H.P."/>
            <person name="Kyrpides N.C."/>
        </authorList>
    </citation>
    <scope>NUCLEOTIDE SEQUENCE [LARGE SCALE GENOMIC DNA]</scope>
    <source>
        <strain evidence="5">ATCC 43054 / DSM 2088 / JCM 10308 / V24 S</strain>
    </source>
</reference>